<proteinExistence type="predicted"/>
<protein>
    <submittedName>
        <fullName evidence="1">Uncharacterized protein</fullName>
    </submittedName>
</protein>
<gene>
    <name evidence="1" type="ORF">MM415A06738_0002</name>
</gene>
<organism evidence="1">
    <name type="scientific">viral metagenome</name>
    <dbReference type="NCBI Taxonomy" id="1070528"/>
    <lineage>
        <taxon>unclassified sequences</taxon>
        <taxon>metagenomes</taxon>
        <taxon>organismal metagenomes</taxon>
    </lineage>
</organism>
<sequence>MQTKQQNKLTIQQAAFEFLYTNKPFQDCMQGWIDFAIEHGATKINIAWVAWSVRQFGHLKFKNAYVPYFKKWICKNWPEYAKYFKGNK</sequence>
<dbReference type="EMBL" id="MT141617">
    <property type="protein sequence ID" value="QJA68434.1"/>
    <property type="molecule type" value="Genomic_DNA"/>
</dbReference>
<accession>A0A6M3JEF5</accession>
<name>A0A6M3JEF5_9ZZZZ</name>
<dbReference type="AlphaFoldDB" id="A0A6M3JEF5"/>
<evidence type="ECO:0000313" key="1">
    <source>
        <dbReference type="EMBL" id="QJA68434.1"/>
    </source>
</evidence>
<reference evidence="1" key="1">
    <citation type="submission" date="2020-03" db="EMBL/GenBank/DDBJ databases">
        <title>The deep terrestrial virosphere.</title>
        <authorList>
            <person name="Holmfeldt K."/>
            <person name="Nilsson E."/>
            <person name="Simone D."/>
            <person name="Lopez-Fernandez M."/>
            <person name="Wu X."/>
            <person name="de Brujin I."/>
            <person name="Lundin D."/>
            <person name="Andersson A."/>
            <person name="Bertilsson S."/>
            <person name="Dopson M."/>
        </authorList>
    </citation>
    <scope>NUCLEOTIDE SEQUENCE</scope>
    <source>
        <strain evidence="1">MM415A06738</strain>
    </source>
</reference>